<organism evidence="2 3">
    <name type="scientific">Bifidobacterium criceti</name>
    <dbReference type="NCBI Taxonomy" id="1960969"/>
    <lineage>
        <taxon>Bacteria</taxon>
        <taxon>Bacillati</taxon>
        <taxon>Actinomycetota</taxon>
        <taxon>Actinomycetes</taxon>
        <taxon>Bifidobacteriales</taxon>
        <taxon>Bifidobacteriaceae</taxon>
        <taxon>Bifidobacterium</taxon>
    </lineage>
</organism>
<dbReference type="RefSeq" id="WP_095614257.1">
    <property type="nucleotide sequence ID" value="NZ_MVOH01000002.1"/>
</dbReference>
<comment type="caution">
    <text evidence="2">The sequence shown here is derived from an EMBL/GenBank/DDBJ whole genome shotgun (WGS) entry which is preliminary data.</text>
</comment>
<dbReference type="Proteomes" id="UP000218399">
    <property type="component" value="Unassembled WGS sequence"/>
</dbReference>
<gene>
    <name evidence="2" type="ORF">B1526_0186</name>
</gene>
<keyword evidence="1" id="KW-0472">Membrane</keyword>
<keyword evidence="1" id="KW-0812">Transmembrane</keyword>
<feature type="transmembrane region" description="Helical" evidence="1">
    <location>
        <begin position="53"/>
        <end position="72"/>
    </location>
</feature>
<keyword evidence="1" id="KW-1133">Transmembrane helix</keyword>
<protein>
    <submittedName>
        <fullName evidence="2">Uncharacterized protein</fullName>
    </submittedName>
</protein>
<evidence type="ECO:0000256" key="1">
    <source>
        <dbReference type="SAM" id="Phobius"/>
    </source>
</evidence>
<proteinExistence type="predicted"/>
<feature type="transmembrane region" description="Helical" evidence="1">
    <location>
        <begin position="26"/>
        <end position="47"/>
    </location>
</feature>
<sequence length="233" mass="26769">MMLMIREDDLTLVLAKRRNFIGVRPLWDSILIFITGLFYIPAAVVIPNEICKWIMIGFGALVTGYGIVEICGRRFTTENLYKEIAGMNIISSSIVAIAQPGVPDSNQYLLYYDAGWDCWFFPNRSSTPDISDDERDLLNYLNTEFKIPVQDCTLDLHGTEESTKQSTEHNEERHYLYRFYAGVVRTLPEQWSLEGEFEIGGHRCKWMTIADMLADERINAINHDVVTAVRDKL</sequence>
<reference evidence="2 3" key="1">
    <citation type="journal article" date="2017" name="ISME J.">
        <title>Unveiling bifidobacterial biogeography across the mammalian branch of the tree of life.</title>
        <authorList>
            <person name="Milani C."/>
            <person name="Mangifesta M."/>
            <person name="Mancabelli L."/>
            <person name="Lugli G.A."/>
            <person name="James K."/>
            <person name="Duranti S."/>
            <person name="Turroni F."/>
            <person name="Ferrario C."/>
            <person name="Ossiprandi M.C."/>
            <person name="van Sinderen D."/>
            <person name="Ventura M."/>
        </authorList>
    </citation>
    <scope>NUCLEOTIDE SEQUENCE [LARGE SCALE GENOMIC DNA]</scope>
    <source>
        <strain evidence="3">Ham19E</strain>
    </source>
</reference>
<dbReference type="AlphaFoldDB" id="A0A2A2EIT6"/>
<dbReference type="OrthoDB" id="1999564at2"/>
<evidence type="ECO:0000313" key="3">
    <source>
        <dbReference type="Proteomes" id="UP000218399"/>
    </source>
</evidence>
<evidence type="ECO:0000313" key="2">
    <source>
        <dbReference type="EMBL" id="PAU68993.1"/>
    </source>
</evidence>
<keyword evidence="3" id="KW-1185">Reference proteome</keyword>
<dbReference type="EMBL" id="MVOH01000002">
    <property type="protein sequence ID" value="PAU68993.1"/>
    <property type="molecule type" value="Genomic_DNA"/>
</dbReference>
<accession>A0A2A2EIT6</accession>
<name>A0A2A2EIT6_9BIFI</name>